<dbReference type="GO" id="GO:0032259">
    <property type="term" value="P:methylation"/>
    <property type="evidence" value="ECO:0007669"/>
    <property type="project" value="UniProtKB-KW"/>
</dbReference>
<sequence length="227" mass="25660">MAKDFNSEQVVEGYDDHIRKLIPGYEQVHAQVTAILETELQASDVHILIVGCGTGYELSLLLKQHPEWRYTAIDPSLTMINKARERLSGVTGAEQVSFLQGDTSVLNELMHSAQFDAALVILVAHFVPETSKEQFFKDIYTVLKPQAVLLTYDLMKTESSTDLKILQNFCCKNGLTQVQGQKMLERLQHDFELISAEHYVTVLKTCGFRTVSSYTQFLSYTGFRADK</sequence>
<dbReference type="Pfam" id="PF13649">
    <property type="entry name" value="Methyltransf_25"/>
    <property type="match status" value="1"/>
</dbReference>
<dbReference type="EMBL" id="CP032134">
    <property type="protein sequence ID" value="AXY57135.1"/>
    <property type="molecule type" value="Genomic_DNA"/>
</dbReference>
<feature type="domain" description="Methyltransferase" evidence="3">
    <location>
        <begin position="47"/>
        <end position="145"/>
    </location>
</feature>
<evidence type="ECO:0000256" key="1">
    <source>
        <dbReference type="ARBA" id="ARBA00022603"/>
    </source>
</evidence>
<name>A0A3B7LYQ7_9GAMM</name>
<dbReference type="Proteomes" id="UP000263753">
    <property type="component" value="Chromosome"/>
</dbReference>
<dbReference type="SUPFAM" id="SSF53335">
    <property type="entry name" value="S-adenosyl-L-methionine-dependent methyltransferases"/>
    <property type="match status" value="1"/>
</dbReference>
<dbReference type="InterPro" id="IPR029063">
    <property type="entry name" value="SAM-dependent_MTases_sf"/>
</dbReference>
<dbReference type="InterPro" id="IPR041698">
    <property type="entry name" value="Methyltransf_25"/>
</dbReference>
<dbReference type="RefSeq" id="WP_087512530.1">
    <property type="nucleotide sequence ID" value="NZ_CP032134.1"/>
</dbReference>
<protein>
    <submittedName>
        <fullName evidence="4">Class I SAM-dependent methyltransferase</fullName>
    </submittedName>
</protein>
<evidence type="ECO:0000313" key="4">
    <source>
        <dbReference type="EMBL" id="AXY57135.1"/>
    </source>
</evidence>
<evidence type="ECO:0000313" key="5">
    <source>
        <dbReference type="Proteomes" id="UP000263753"/>
    </source>
</evidence>
<dbReference type="PANTHER" id="PTHR43861">
    <property type="entry name" value="TRANS-ACONITATE 2-METHYLTRANSFERASE-RELATED"/>
    <property type="match status" value="1"/>
</dbReference>
<proteinExistence type="predicted"/>
<dbReference type="GO" id="GO:0008168">
    <property type="term" value="F:methyltransferase activity"/>
    <property type="evidence" value="ECO:0007669"/>
    <property type="project" value="UniProtKB-KW"/>
</dbReference>
<reference evidence="5" key="1">
    <citation type="submission" date="2018-09" db="EMBL/GenBank/DDBJ databases">
        <title>The complete genome of Acinetobacter sp. strain WCHAc010005.</title>
        <authorList>
            <person name="Hu Y."/>
            <person name="Long H."/>
            <person name="Feng Y."/>
            <person name="Zong Z."/>
        </authorList>
    </citation>
    <scope>NUCLEOTIDE SEQUENCE [LARGE SCALE GENOMIC DNA]</scope>
    <source>
        <strain evidence="5">WCHAc010005</strain>
    </source>
</reference>
<organism evidence="4 5">
    <name type="scientific">Acinetobacter chinensis</name>
    <dbReference type="NCBI Taxonomy" id="2004650"/>
    <lineage>
        <taxon>Bacteria</taxon>
        <taxon>Pseudomonadati</taxon>
        <taxon>Pseudomonadota</taxon>
        <taxon>Gammaproteobacteria</taxon>
        <taxon>Moraxellales</taxon>
        <taxon>Moraxellaceae</taxon>
        <taxon>Acinetobacter</taxon>
    </lineage>
</organism>
<keyword evidence="2 4" id="KW-0808">Transferase</keyword>
<dbReference type="Gene3D" id="3.40.50.150">
    <property type="entry name" value="Vaccinia Virus protein VP39"/>
    <property type="match status" value="1"/>
</dbReference>
<dbReference type="CDD" id="cd02440">
    <property type="entry name" value="AdoMet_MTases"/>
    <property type="match status" value="1"/>
</dbReference>
<evidence type="ECO:0000256" key="2">
    <source>
        <dbReference type="ARBA" id="ARBA00022679"/>
    </source>
</evidence>
<gene>
    <name evidence="4" type="ORF">CDG60_11520</name>
</gene>
<dbReference type="PANTHER" id="PTHR43861:SF1">
    <property type="entry name" value="TRANS-ACONITATE 2-METHYLTRANSFERASE"/>
    <property type="match status" value="1"/>
</dbReference>
<keyword evidence="1 4" id="KW-0489">Methyltransferase</keyword>
<dbReference type="AlphaFoldDB" id="A0A3B7LYQ7"/>
<evidence type="ECO:0000259" key="3">
    <source>
        <dbReference type="Pfam" id="PF13649"/>
    </source>
</evidence>
<accession>A0A3B7LYQ7</accession>
<dbReference type="KEGG" id="achi:CDG60_11520"/>